<dbReference type="Proteomes" id="UP001201812">
    <property type="component" value="Unassembled WGS sequence"/>
</dbReference>
<dbReference type="EMBL" id="JAKKPZ010000183">
    <property type="protein sequence ID" value="KAI1699327.1"/>
    <property type="molecule type" value="Genomic_DNA"/>
</dbReference>
<protein>
    <submittedName>
        <fullName evidence="1">Uncharacterized protein</fullName>
    </submittedName>
</protein>
<sequence>MATATTPSGSANDAAAANANSAAQKLNLFPGLSATRTALQDGHLSIAEIEGPRTGLPAKLSLGKLKILLCFGERRSMYKVCSGDGPGERH</sequence>
<gene>
    <name evidence="1" type="ORF">DdX_17385</name>
</gene>
<accession>A0AAD4MNQ5</accession>
<evidence type="ECO:0000313" key="1">
    <source>
        <dbReference type="EMBL" id="KAI1699327.1"/>
    </source>
</evidence>
<evidence type="ECO:0000313" key="2">
    <source>
        <dbReference type="Proteomes" id="UP001201812"/>
    </source>
</evidence>
<organism evidence="1 2">
    <name type="scientific">Ditylenchus destructor</name>
    <dbReference type="NCBI Taxonomy" id="166010"/>
    <lineage>
        <taxon>Eukaryota</taxon>
        <taxon>Metazoa</taxon>
        <taxon>Ecdysozoa</taxon>
        <taxon>Nematoda</taxon>
        <taxon>Chromadorea</taxon>
        <taxon>Rhabditida</taxon>
        <taxon>Tylenchina</taxon>
        <taxon>Tylenchomorpha</taxon>
        <taxon>Sphaerularioidea</taxon>
        <taxon>Anguinidae</taxon>
        <taxon>Anguininae</taxon>
        <taxon>Ditylenchus</taxon>
    </lineage>
</organism>
<proteinExistence type="predicted"/>
<comment type="caution">
    <text evidence="1">The sequence shown here is derived from an EMBL/GenBank/DDBJ whole genome shotgun (WGS) entry which is preliminary data.</text>
</comment>
<keyword evidence="2" id="KW-1185">Reference proteome</keyword>
<reference evidence="1" key="1">
    <citation type="submission" date="2022-01" db="EMBL/GenBank/DDBJ databases">
        <title>Genome Sequence Resource for Two Populations of Ditylenchus destructor, the Migratory Endoparasitic Phytonematode.</title>
        <authorList>
            <person name="Zhang H."/>
            <person name="Lin R."/>
            <person name="Xie B."/>
        </authorList>
    </citation>
    <scope>NUCLEOTIDE SEQUENCE</scope>
    <source>
        <strain evidence="1">BazhouSP</strain>
    </source>
</reference>
<name>A0AAD4MNQ5_9BILA</name>
<dbReference type="AlphaFoldDB" id="A0AAD4MNQ5"/>